<dbReference type="AlphaFoldDB" id="A0A2V5HZR3"/>
<keyword evidence="2" id="KW-1185">Reference proteome</keyword>
<proteinExistence type="predicted"/>
<accession>A0A2V5HZR3</accession>
<gene>
    <name evidence="1" type="ORF">BP00DRAFT_239649</name>
</gene>
<sequence>MRLSIHCILRPVLYILNRYECYSDSTVYIYPYSTQIDPTDQLRINNPETCTVTSSPPPPMTCIASAEHSRRPSLPPPPHRSIFHRFPPCSHSHRTIPPTRERVKLQHGRHLPHSPAVCFSARRAVSSLRAGRFPWDWIIRPGQVSLSVYCTTA</sequence>
<organism evidence="1 2">
    <name type="scientific">Aspergillus indologenus CBS 114.80</name>
    <dbReference type="NCBI Taxonomy" id="1450541"/>
    <lineage>
        <taxon>Eukaryota</taxon>
        <taxon>Fungi</taxon>
        <taxon>Dikarya</taxon>
        <taxon>Ascomycota</taxon>
        <taxon>Pezizomycotina</taxon>
        <taxon>Eurotiomycetes</taxon>
        <taxon>Eurotiomycetidae</taxon>
        <taxon>Eurotiales</taxon>
        <taxon>Aspergillaceae</taxon>
        <taxon>Aspergillus</taxon>
        <taxon>Aspergillus subgen. Circumdati</taxon>
    </lineage>
</organism>
<reference evidence="1 2" key="1">
    <citation type="submission" date="2018-02" db="EMBL/GenBank/DDBJ databases">
        <title>The genomes of Aspergillus section Nigri reveals drivers in fungal speciation.</title>
        <authorList>
            <consortium name="DOE Joint Genome Institute"/>
            <person name="Vesth T.C."/>
            <person name="Nybo J."/>
            <person name="Theobald S."/>
            <person name="Brandl J."/>
            <person name="Frisvad J.C."/>
            <person name="Nielsen K.F."/>
            <person name="Lyhne E.K."/>
            <person name="Kogle M.E."/>
            <person name="Kuo A."/>
            <person name="Riley R."/>
            <person name="Clum A."/>
            <person name="Nolan M."/>
            <person name="Lipzen A."/>
            <person name="Salamov A."/>
            <person name="Henrissat B."/>
            <person name="Wiebenga A."/>
            <person name="De vries R.P."/>
            <person name="Grigoriev I.V."/>
            <person name="Mortensen U.H."/>
            <person name="Andersen M.R."/>
            <person name="Baker S.E."/>
        </authorList>
    </citation>
    <scope>NUCLEOTIDE SEQUENCE [LARGE SCALE GENOMIC DNA]</scope>
    <source>
        <strain evidence="1 2">CBS 114.80</strain>
    </source>
</reference>
<dbReference type="EMBL" id="KZ825533">
    <property type="protein sequence ID" value="PYI29291.1"/>
    <property type="molecule type" value="Genomic_DNA"/>
</dbReference>
<protein>
    <submittedName>
        <fullName evidence="1">Uncharacterized protein</fullName>
    </submittedName>
</protein>
<evidence type="ECO:0000313" key="1">
    <source>
        <dbReference type="EMBL" id="PYI29291.1"/>
    </source>
</evidence>
<dbReference type="Proteomes" id="UP000248817">
    <property type="component" value="Unassembled WGS sequence"/>
</dbReference>
<name>A0A2V5HZR3_9EURO</name>
<evidence type="ECO:0000313" key="2">
    <source>
        <dbReference type="Proteomes" id="UP000248817"/>
    </source>
</evidence>